<name>A0A5R9G8I0_9BACL</name>
<feature type="domain" description="SH3b" evidence="2">
    <location>
        <begin position="96"/>
        <end position="155"/>
    </location>
</feature>
<feature type="compositionally biased region" description="Basic and acidic residues" evidence="1">
    <location>
        <begin position="186"/>
        <end position="196"/>
    </location>
</feature>
<reference evidence="3 4" key="1">
    <citation type="submission" date="2019-05" db="EMBL/GenBank/DDBJ databases">
        <authorList>
            <person name="Narsing Rao M.P."/>
            <person name="Li W.J."/>
        </authorList>
    </citation>
    <scope>NUCLEOTIDE SEQUENCE [LARGE SCALE GENOMIC DNA]</scope>
    <source>
        <strain evidence="3 4">SYSU_K30003</strain>
    </source>
</reference>
<evidence type="ECO:0000259" key="2">
    <source>
        <dbReference type="SMART" id="SM00287"/>
    </source>
</evidence>
<dbReference type="Proteomes" id="UP000309676">
    <property type="component" value="Unassembled WGS sequence"/>
</dbReference>
<dbReference type="AlphaFoldDB" id="A0A5R9G8I0"/>
<dbReference type="Gene3D" id="1.10.530.10">
    <property type="match status" value="1"/>
</dbReference>
<gene>
    <name evidence="3" type="ORF">FE782_08800</name>
</gene>
<evidence type="ECO:0000313" key="4">
    <source>
        <dbReference type="Proteomes" id="UP000309676"/>
    </source>
</evidence>
<dbReference type="InterPro" id="IPR002901">
    <property type="entry name" value="MGlyc_endo_b_GlcNAc-like_dom"/>
</dbReference>
<feature type="compositionally biased region" description="Low complexity" evidence="1">
    <location>
        <begin position="173"/>
        <end position="184"/>
    </location>
</feature>
<dbReference type="OrthoDB" id="9816557at2"/>
<protein>
    <recommendedName>
        <fullName evidence="2">SH3b domain-containing protein</fullName>
    </recommendedName>
</protein>
<evidence type="ECO:0000313" key="3">
    <source>
        <dbReference type="EMBL" id="TLS52717.1"/>
    </source>
</evidence>
<keyword evidence="4" id="KW-1185">Reference proteome</keyword>
<dbReference type="InterPro" id="IPR003646">
    <property type="entry name" value="SH3-like_bac-type"/>
</dbReference>
<dbReference type="Gene3D" id="2.30.30.40">
    <property type="entry name" value="SH3 Domains"/>
    <property type="match status" value="1"/>
</dbReference>
<organism evidence="3 4">
    <name type="scientific">Paenibacillus antri</name>
    <dbReference type="NCBI Taxonomy" id="2582848"/>
    <lineage>
        <taxon>Bacteria</taxon>
        <taxon>Bacillati</taxon>
        <taxon>Bacillota</taxon>
        <taxon>Bacilli</taxon>
        <taxon>Bacillales</taxon>
        <taxon>Paenibacillaceae</taxon>
        <taxon>Paenibacillus</taxon>
    </lineage>
</organism>
<accession>A0A5R9G8I0</accession>
<dbReference type="RefSeq" id="WP_138193708.1">
    <property type="nucleotide sequence ID" value="NZ_VCIW01000004.1"/>
</dbReference>
<sequence>MRNQVKHYSIKGILCLTLLFTMGLDFGISNYNPTDAASVPSAVGDTSISAIDDQPPYTPRQLPPLELTGGQAAPPASHNVAQPKDEIEPVPSIEPAAVYEVTAYFLNVRAAAANTSEILDVVSQGTALEVVRPTDNGWLELKSGGYVHGKYAKAIAASGETKKSSEVSILSAEPSASKAVAAEPSPEPKKPEDSPEKPTSSVTSDSGLTESHIAELFEGTPLEGQGLEKAVLAVEEEYGINSYFIIAVMKLESGHGKSKIAKNKNNLFGLNATGKNPYKNALSFETKGESVEKFGQIIADFYVDKGLTSIEKVARKYCPANSKWPSLVKNIMNRDYKKIA</sequence>
<dbReference type="SMART" id="SM00287">
    <property type="entry name" value="SH3b"/>
    <property type="match status" value="1"/>
</dbReference>
<proteinExistence type="predicted"/>
<dbReference type="GO" id="GO:0004040">
    <property type="term" value="F:amidase activity"/>
    <property type="evidence" value="ECO:0007669"/>
    <property type="project" value="InterPro"/>
</dbReference>
<dbReference type="EMBL" id="VCIW01000004">
    <property type="protein sequence ID" value="TLS52717.1"/>
    <property type="molecule type" value="Genomic_DNA"/>
</dbReference>
<feature type="region of interest" description="Disordered" evidence="1">
    <location>
        <begin position="173"/>
        <end position="208"/>
    </location>
</feature>
<comment type="caution">
    <text evidence="3">The sequence shown here is derived from an EMBL/GenBank/DDBJ whole genome shotgun (WGS) entry which is preliminary data.</text>
</comment>
<evidence type="ECO:0000256" key="1">
    <source>
        <dbReference type="SAM" id="MobiDB-lite"/>
    </source>
</evidence>
<dbReference type="Pfam" id="PF01832">
    <property type="entry name" value="Glucosaminidase"/>
    <property type="match status" value="1"/>
</dbReference>